<dbReference type="Gramene" id="GBG42773">
    <property type="protein sequence ID" value="GBG42773"/>
    <property type="gene ID" value="CBR_g88306"/>
</dbReference>
<proteinExistence type="predicted"/>
<sequence length="147" mass="15178">MVGIEGLVDMAVEVVGVEEVGGGVLLEAAVEVGVVCTVEVGVVCTMGVGVVCAMVTTVMGGVVPSSVVTRSQKDDTLAFMSSREAVTEVWKVLSAWRMAERSGVVVFAGGCSPARLRAMLSTESVRMSDMLMKDAAMSGEEGVEDVA</sequence>
<comment type="caution">
    <text evidence="1">The sequence shown here is derived from an EMBL/GenBank/DDBJ whole genome shotgun (WGS) entry which is preliminary data.</text>
</comment>
<evidence type="ECO:0000313" key="2">
    <source>
        <dbReference type="Proteomes" id="UP000265515"/>
    </source>
</evidence>
<organism evidence="1 2">
    <name type="scientific">Chara braunii</name>
    <name type="common">Braun's stonewort</name>
    <dbReference type="NCBI Taxonomy" id="69332"/>
    <lineage>
        <taxon>Eukaryota</taxon>
        <taxon>Viridiplantae</taxon>
        <taxon>Streptophyta</taxon>
        <taxon>Charophyceae</taxon>
        <taxon>Charales</taxon>
        <taxon>Characeae</taxon>
        <taxon>Chara</taxon>
    </lineage>
</organism>
<protein>
    <submittedName>
        <fullName evidence="1">Uncharacterized protein</fullName>
    </submittedName>
</protein>
<keyword evidence="2" id="KW-1185">Reference proteome</keyword>
<dbReference type="AlphaFoldDB" id="A0A388JK39"/>
<name>A0A388JK39_CHABU</name>
<dbReference type="Proteomes" id="UP000265515">
    <property type="component" value="Unassembled WGS sequence"/>
</dbReference>
<evidence type="ECO:0000313" key="1">
    <source>
        <dbReference type="EMBL" id="GBG42773.1"/>
    </source>
</evidence>
<dbReference type="EMBL" id="BFEA01009232">
    <property type="protein sequence ID" value="GBG42773.1"/>
    <property type="molecule type" value="Genomic_DNA"/>
</dbReference>
<reference evidence="1 2" key="1">
    <citation type="journal article" date="2018" name="Cell">
        <title>The Chara Genome: Secondary Complexity and Implications for Plant Terrestrialization.</title>
        <authorList>
            <person name="Nishiyama T."/>
            <person name="Sakayama H."/>
            <person name="Vries J.D."/>
            <person name="Buschmann H."/>
            <person name="Saint-Marcoux D."/>
            <person name="Ullrich K.K."/>
            <person name="Haas F.B."/>
            <person name="Vanderstraeten L."/>
            <person name="Becker D."/>
            <person name="Lang D."/>
            <person name="Vosolsobe S."/>
            <person name="Rombauts S."/>
            <person name="Wilhelmsson P.K.I."/>
            <person name="Janitza P."/>
            <person name="Kern R."/>
            <person name="Heyl A."/>
            <person name="Rumpler F."/>
            <person name="Villalobos L.I.A.C."/>
            <person name="Clay J.M."/>
            <person name="Skokan R."/>
            <person name="Toyoda A."/>
            <person name="Suzuki Y."/>
            <person name="Kagoshima H."/>
            <person name="Schijlen E."/>
            <person name="Tajeshwar N."/>
            <person name="Catarino B."/>
            <person name="Hetherington A.J."/>
            <person name="Saltykova A."/>
            <person name="Bonnot C."/>
            <person name="Breuninger H."/>
            <person name="Symeonidi A."/>
            <person name="Radhakrishnan G.V."/>
            <person name="Van Nieuwerburgh F."/>
            <person name="Deforce D."/>
            <person name="Chang C."/>
            <person name="Karol K.G."/>
            <person name="Hedrich R."/>
            <person name="Ulvskov P."/>
            <person name="Glockner G."/>
            <person name="Delwiche C.F."/>
            <person name="Petrasek J."/>
            <person name="Van de Peer Y."/>
            <person name="Friml J."/>
            <person name="Beilby M."/>
            <person name="Dolan L."/>
            <person name="Kohara Y."/>
            <person name="Sugano S."/>
            <person name="Fujiyama A."/>
            <person name="Delaux P.-M."/>
            <person name="Quint M."/>
            <person name="TheiBen G."/>
            <person name="Hagemann M."/>
            <person name="Harholt J."/>
            <person name="Dunand C."/>
            <person name="Zachgo S."/>
            <person name="Langdale J."/>
            <person name="Maumus F."/>
            <person name="Straeten D.V.D."/>
            <person name="Gould S.B."/>
            <person name="Rensing S.A."/>
        </authorList>
    </citation>
    <scope>NUCLEOTIDE SEQUENCE [LARGE SCALE GENOMIC DNA]</scope>
    <source>
        <strain evidence="1 2">S276</strain>
    </source>
</reference>
<gene>
    <name evidence="1" type="ORF">CBR_g88306</name>
</gene>
<accession>A0A388JK39</accession>